<keyword evidence="5 6" id="KW-0472">Membrane</keyword>
<feature type="transmembrane region" description="Helical" evidence="6">
    <location>
        <begin position="168"/>
        <end position="189"/>
    </location>
</feature>
<comment type="subcellular location">
    <subcellularLocation>
        <location evidence="1">Cell membrane</location>
        <topology evidence="1">Multi-pass membrane protein</topology>
    </subcellularLocation>
</comment>
<keyword evidence="2" id="KW-1003">Cell membrane</keyword>
<feature type="transmembrane region" description="Helical" evidence="6">
    <location>
        <begin position="48"/>
        <end position="73"/>
    </location>
</feature>
<evidence type="ECO:0000256" key="5">
    <source>
        <dbReference type="ARBA" id="ARBA00023136"/>
    </source>
</evidence>
<protein>
    <submittedName>
        <fullName evidence="7">LysE family translocator</fullName>
    </submittedName>
</protein>
<dbReference type="GO" id="GO:0015171">
    <property type="term" value="F:amino acid transmembrane transporter activity"/>
    <property type="evidence" value="ECO:0007669"/>
    <property type="project" value="TreeGrafter"/>
</dbReference>
<accession>A0AB38TAL8</accession>
<evidence type="ECO:0000256" key="1">
    <source>
        <dbReference type="ARBA" id="ARBA00004651"/>
    </source>
</evidence>
<dbReference type="PANTHER" id="PTHR30086">
    <property type="entry name" value="ARGININE EXPORTER PROTEIN ARGO"/>
    <property type="match status" value="1"/>
</dbReference>
<evidence type="ECO:0000313" key="8">
    <source>
        <dbReference type="Proteomes" id="UP001060070"/>
    </source>
</evidence>
<dbReference type="EMBL" id="CP088147">
    <property type="protein sequence ID" value="UTU51478.1"/>
    <property type="molecule type" value="Genomic_DNA"/>
</dbReference>
<dbReference type="GO" id="GO:0005886">
    <property type="term" value="C:plasma membrane"/>
    <property type="evidence" value="ECO:0007669"/>
    <property type="project" value="UniProtKB-SubCell"/>
</dbReference>
<reference evidence="7 8" key="1">
    <citation type="journal article" date="2022" name="Microbiol. Resour. Announc.">
        <title>Complete Genome Sequence of Mesorhizobium ciceri Strain R30, a Rhizobium Used as a Commercial Inoculant for Chickpea in Argentina.</title>
        <authorList>
            <person name="Foresto E."/>
            <person name="Revale S."/>
            <person name="Primo E."/>
            <person name="Nievas F."/>
            <person name="Carezzano E."/>
            <person name="Puente M."/>
            <person name="Alzari P."/>
            <person name="Mart M."/>
            <person name="Ben-Assaya M."/>
            <person name="Mornico D."/>
            <person name="Santoro M."/>
            <person name="Mart F."/>
            <person name="Giordano W."/>
            <person name="Bogino P."/>
        </authorList>
    </citation>
    <scope>NUCLEOTIDE SEQUENCE [LARGE SCALE GENOMIC DNA]</scope>
    <source>
        <strain evidence="7 8">R30</strain>
    </source>
</reference>
<evidence type="ECO:0000256" key="6">
    <source>
        <dbReference type="SAM" id="Phobius"/>
    </source>
</evidence>
<organism evidence="7 8">
    <name type="scientific">Mesorhizobium ciceri</name>
    <dbReference type="NCBI Taxonomy" id="39645"/>
    <lineage>
        <taxon>Bacteria</taxon>
        <taxon>Pseudomonadati</taxon>
        <taxon>Pseudomonadota</taxon>
        <taxon>Alphaproteobacteria</taxon>
        <taxon>Hyphomicrobiales</taxon>
        <taxon>Phyllobacteriaceae</taxon>
        <taxon>Mesorhizobium</taxon>
    </lineage>
</organism>
<dbReference type="PIRSF" id="PIRSF006324">
    <property type="entry name" value="LeuE"/>
    <property type="match status" value="1"/>
</dbReference>
<gene>
    <name evidence="7" type="ORF">LRP29_29120</name>
</gene>
<feature type="transmembrane region" description="Helical" evidence="6">
    <location>
        <begin position="85"/>
        <end position="107"/>
    </location>
</feature>
<keyword evidence="8" id="KW-1185">Reference proteome</keyword>
<sequence>MSSAARKEMPIDLSLWTAFVGTVILMQVPPGPDSMLVMARGIGHGRGVALFTVLGMTLGAGLVQLPLIAFGLSSLVHASPVAFNLLRWAGAAYIMWLGFRLLLSASATIPTGDIKALRPLAAAREGMIANLSNPWPLMFMVAFLPQFVDPHRGSVTLQLVLLGATQKITGVLVLGAYALASGAVGAWVMRHPRARLWQQRLAGCLIIGLGVRMVIGGSTSR</sequence>
<feature type="transmembrane region" description="Helical" evidence="6">
    <location>
        <begin position="128"/>
        <end position="148"/>
    </location>
</feature>
<keyword evidence="3 6" id="KW-0812">Transmembrane</keyword>
<dbReference type="Proteomes" id="UP001060070">
    <property type="component" value="Chromosome"/>
</dbReference>
<evidence type="ECO:0000256" key="2">
    <source>
        <dbReference type="ARBA" id="ARBA00022475"/>
    </source>
</evidence>
<name>A0AB38TAL8_9HYPH</name>
<proteinExistence type="predicted"/>
<dbReference type="PANTHER" id="PTHR30086:SF20">
    <property type="entry name" value="ARGININE EXPORTER PROTEIN ARGO-RELATED"/>
    <property type="match status" value="1"/>
</dbReference>
<evidence type="ECO:0000256" key="4">
    <source>
        <dbReference type="ARBA" id="ARBA00022989"/>
    </source>
</evidence>
<dbReference type="Pfam" id="PF01810">
    <property type="entry name" value="LysE"/>
    <property type="match status" value="1"/>
</dbReference>
<keyword evidence="4 6" id="KW-1133">Transmembrane helix</keyword>
<dbReference type="AlphaFoldDB" id="A0AB38TAL8"/>
<evidence type="ECO:0000256" key="3">
    <source>
        <dbReference type="ARBA" id="ARBA00022692"/>
    </source>
</evidence>
<dbReference type="RefSeq" id="WP_245265305.1">
    <property type="nucleotide sequence ID" value="NZ_CP088147.1"/>
</dbReference>
<dbReference type="InterPro" id="IPR001123">
    <property type="entry name" value="LeuE-type"/>
</dbReference>
<evidence type="ECO:0000313" key="7">
    <source>
        <dbReference type="EMBL" id="UTU51478.1"/>
    </source>
</evidence>